<organism evidence="1 2">
    <name type="scientific">Dentiscutata erythropus</name>
    <dbReference type="NCBI Taxonomy" id="1348616"/>
    <lineage>
        <taxon>Eukaryota</taxon>
        <taxon>Fungi</taxon>
        <taxon>Fungi incertae sedis</taxon>
        <taxon>Mucoromycota</taxon>
        <taxon>Glomeromycotina</taxon>
        <taxon>Glomeromycetes</taxon>
        <taxon>Diversisporales</taxon>
        <taxon>Gigasporaceae</taxon>
        <taxon>Dentiscutata</taxon>
    </lineage>
</organism>
<accession>A0A9N9HKJ9</accession>
<evidence type="ECO:0000313" key="1">
    <source>
        <dbReference type="EMBL" id="CAG8682443.1"/>
    </source>
</evidence>
<dbReference type="AlphaFoldDB" id="A0A9N9HKJ9"/>
<comment type="caution">
    <text evidence="1">The sequence shown here is derived from an EMBL/GenBank/DDBJ whole genome shotgun (WGS) entry which is preliminary data.</text>
</comment>
<evidence type="ECO:0000313" key="2">
    <source>
        <dbReference type="Proteomes" id="UP000789405"/>
    </source>
</evidence>
<dbReference type="Proteomes" id="UP000789405">
    <property type="component" value="Unassembled WGS sequence"/>
</dbReference>
<sequence length="67" mass="7818">IDFYFLKKNGENVEIEIAIEIEMAVKIEIVVEIEIVVVEIKIVVKIEMIVVDYFSFLKNTINTCNRI</sequence>
<gene>
    <name evidence="1" type="ORF">DERYTH_LOCUS11889</name>
</gene>
<protein>
    <submittedName>
        <fullName evidence="1">21489_t:CDS:1</fullName>
    </submittedName>
</protein>
<feature type="non-terminal residue" evidence="1">
    <location>
        <position position="1"/>
    </location>
</feature>
<proteinExistence type="predicted"/>
<reference evidence="1" key="1">
    <citation type="submission" date="2021-06" db="EMBL/GenBank/DDBJ databases">
        <authorList>
            <person name="Kallberg Y."/>
            <person name="Tangrot J."/>
            <person name="Rosling A."/>
        </authorList>
    </citation>
    <scope>NUCLEOTIDE SEQUENCE</scope>
    <source>
        <strain evidence="1">MA453B</strain>
    </source>
</reference>
<name>A0A9N9HKJ9_9GLOM</name>
<dbReference type="EMBL" id="CAJVPY010007561">
    <property type="protein sequence ID" value="CAG8682443.1"/>
    <property type="molecule type" value="Genomic_DNA"/>
</dbReference>
<keyword evidence="2" id="KW-1185">Reference proteome</keyword>